<dbReference type="AlphaFoldDB" id="A0A0B6Z640"/>
<sequence>HTEDILETKLNKQLSVQDKEKDDGDESKRLIEDEELAVGRVKWSVYTSYIKSVGYVSMVTMALLYLSFYSFDLMA</sequence>
<keyword evidence="1" id="KW-0812">Transmembrane</keyword>
<evidence type="ECO:0000313" key="2">
    <source>
        <dbReference type="EMBL" id="CEK63195.1"/>
    </source>
</evidence>
<reference evidence="2" key="1">
    <citation type="submission" date="2014-12" db="EMBL/GenBank/DDBJ databases">
        <title>Insight into the proteome of Arion vulgaris.</title>
        <authorList>
            <person name="Aradska J."/>
            <person name="Bulat T."/>
            <person name="Smidak R."/>
            <person name="Sarate P."/>
            <person name="Gangsoo J."/>
            <person name="Sialana F."/>
            <person name="Bilban M."/>
            <person name="Lubec G."/>
        </authorList>
    </citation>
    <scope>NUCLEOTIDE SEQUENCE</scope>
    <source>
        <tissue evidence="2">Skin</tissue>
    </source>
</reference>
<keyword evidence="1" id="KW-1133">Transmembrane helix</keyword>
<name>A0A0B6Z640_9EUPU</name>
<accession>A0A0B6Z640</accession>
<organism evidence="2">
    <name type="scientific">Arion vulgaris</name>
    <dbReference type="NCBI Taxonomy" id="1028688"/>
    <lineage>
        <taxon>Eukaryota</taxon>
        <taxon>Metazoa</taxon>
        <taxon>Spiralia</taxon>
        <taxon>Lophotrochozoa</taxon>
        <taxon>Mollusca</taxon>
        <taxon>Gastropoda</taxon>
        <taxon>Heterobranchia</taxon>
        <taxon>Euthyneura</taxon>
        <taxon>Panpulmonata</taxon>
        <taxon>Eupulmonata</taxon>
        <taxon>Stylommatophora</taxon>
        <taxon>Helicina</taxon>
        <taxon>Arionoidea</taxon>
        <taxon>Arionidae</taxon>
        <taxon>Arion</taxon>
    </lineage>
</organism>
<dbReference type="EMBL" id="HACG01016330">
    <property type="protein sequence ID" value="CEK63195.1"/>
    <property type="molecule type" value="Transcribed_RNA"/>
</dbReference>
<keyword evidence="1" id="KW-0472">Membrane</keyword>
<feature type="non-terminal residue" evidence="2">
    <location>
        <position position="75"/>
    </location>
</feature>
<feature type="transmembrane region" description="Helical" evidence="1">
    <location>
        <begin position="52"/>
        <end position="71"/>
    </location>
</feature>
<protein>
    <submittedName>
        <fullName evidence="2">Uncharacterized protein</fullName>
    </submittedName>
</protein>
<gene>
    <name evidence="2" type="primary">ORF47492</name>
</gene>
<feature type="non-terminal residue" evidence="2">
    <location>
        <position position="1"/>
    </location>
</feature>
<proteinExistence type="predicted"/>
<evidence type="ECO:0000256" key="1">
    <source>
        <dbReference type="SAM" id="Phobius"/>
    </source>
</evidence>